<protein>
    <submittedName>
        <fullName evidence="3">Uncharacterized protein</fullName>
    </submittedName>
</protein>
<feature type="region of interest" description="Disordered" evidence="1">
    <location>
        <begin position="1"/>
        <end position="32"/>
    </location>
</feature>
<keyword evidence="2" id="KW-0472">Membrane</keyword>
<feature type="transmembrane region" description="Helical" evidence="2">
    <location>
        <begin position="154"/>
        <end position="173"/>
    </location>
</feature>
<dbReference type="EMBL" id="BAAATD010000005">
    <property type="protein sequence ID" value="GAA2601307.1"/>
    <property type="molecule type" value="Genomic_DNA"/>
</dbReference>
<feature type="transmembrane region" description="Helical" evidence="2">
    <location>
        <begin position="116"/>
        <end position="142"/>
    </location>
</feature>
<comment type="caution">
    <text evidence="3">The sequence shown here is derived from an EMBL/GenBank/DDBJ whole genome shotgun (WGS) entry which is preliminary data.</text>
</comment>
<feature type="transmembrane region" description="Helical" evidence="2">
    <location>
        <begin position="73"/>
        <end position="95"/>
    </location>
</feature>
<evidence type="ECO:0000256" key="2">
    <source>
        <dbReference type="SAM" id="Phobius"/>
    </source>
</evidence>
<dbReference type="Proteomes" id="UP001501509">
    <property type="component" value="Unassembled WGS sequence"/>
</dbReference>
<evidence type="ECO:0000256" key="1">
    <source>
        <dbReference type="SAM" id="MobiDB-lite"/>
    </source>
</evidence>
<gene>
    <name evidence="3" type="ORF">GCM10010411_38690</name>
</gene>
<feature type="transmembrane region" description="Helical" evidence="2">
    <location>
        <begin position="41"/>
        <end position="61"/>
    </location>
</feature>
<keyword evidence="2" id="KW-1133">Transmembrane helix</keyword>
<organism evidence="3 4">
    <name type="scientific">Actinomadura fulvescens</name>
    <dbReference type="NCBI Taxonomy" id="46160"/>
    <lineage>
        <taxon>Bacteria</taxon>
        <taxon>Bacillati</taxon>
        <taxon>Actinomycetota</taxon>
        <taxon>Actinomycetes</taxon>
        <taxon>Streptosporangiales</taxon>
        <taxon>Thermomonosporaceae</taxon>
        <taxon>Actinomadura</taxon>
    </lineage>
</organism>
<sequence length="211" mass="22449">MRGLTRLGEPETTRAGSGGTESEATMAGVSRKSTMEDVPRWADLAARLVPLTVLPTVLWQSAMGFTDGPSWMLTPYVLVLSLVVELLAFLTLGLVRPWGEVFPRWIPFAGGRNVPTLFAVSVASLGAVAVTFAGAVGALGWADAPQGITMTLCYLPFLAWGPLLAIVTVHYLLRRTRGGHSISESLAGSKPTGNGSSVENDSPAFTFRTMR</sequence>
<evidence type="ECO:0000313" key="3">
    <source>
        <dbReference type="EMBL" id="GAA2601307.1"/>
    </source>
</evidence>
<name>A0ABN3PUJ4_9ACTN</name>
<reference evidence="3 4" key="1">
    <citation type="journal article" date="2019" name="Int. J. Syst. Evol. Microbiol.">
        <title>The Global Catalogue of Microorganisms (GCM) 10K type strain sequencing project: providing services to taxonomists for standard genome sequencing and annotation.</title>
        <authorList>
            <consortium name="The Broad Institute Genomics Platform"/>
            <consortium name="The Broad Institute Genome Sequencing Center for Infectious Disease"/>
            <person name="Wu L."/>
            <person name="Ma J."/>
        </authorList>
    </citation>
    <scope>NUCLEOTIDE SEQUENCE [LARGE SCALE GENOMIC DNA]</scope>
    <source>
        <strain evidence="3 4">JCM 6833</strain>
    </source>
</reference>
<keyword evidence="4" id="KW-1185">Reference proteome</keyword>
<evidence type="ECO:0000313" key="4">
    <source>
        <dbReference type="Proteomes" id="UP001501509"/>
    </source>
</evidence>
<proteinExistence type="predicted"/>
<accession>A0ABN3PUJ4</accession>
<keyword evidence="2" id="KW-0812">Transmembrane</keyword>